<evidence type="ECO:0000256" key="7">
    <source>
        <dbReference type="ARBA" id="ARBA00023136"/>
    </source>
</evidence>
<proteinExistence type="inferred from homology"/>
<dbReference type="Proteomes" id="UP000521358">
    <property type="component" value="Unassembled WGS sequence"/>
</dbReference>
<dbReference type="InterPro" id="IPR050245">
    <property type="entry name" value="PrsA_foldase"/>
</dbReference>
<evidence type="ECO:0000256" key="8">
    <source>
        <dbReference type="ARBA" id="ARBA00023139"/>
    </source>
</evidence>
<dbReference type="SUPFAM" id="SSF54534">
    <property type="entry name" value="FKBP-like"/>
    <property type="match status" value="1"/>
</dbReference>
<dbReference type="GO" id="GO:0003755">
    <property type="term" value="F:peptidyl-prolyl cis-trans isomerase activity"/>
    <property type="evidence" value="ECO:0007669"/>
    <property type="project" value="UniProtKB-UniRule"/>
</dbReference>
<dbReference type="RefSeq" id="WP_167807421.1">
    <property type="nucleotide sequence ID" value="NZ_JAAVMB010000009.1"/>
</dbReference>
<dbReference type="GO" id="GO:0006457">
    <property type="term" value="P:protein folding"/>
    <property type="evidence" value="ECO:0007669"/>
    <property type="project" value="UniProtKB-UniRule"/>
</dbReference>
<keyword evidence="4 11" id="KW-1003">Cell membrane</keyword>
<dbReference type="PANTHER" id="PTHR47245">
    <property type="entry name" value="PEPTIDYLPROLYL ISOMERASE"/>
    <property type="match status" value="1"/>
</dbReference>
<gene>
    <name evidence="11" type="primary">prsA</name>
    <name evidence="15" type="ORF">HED35_08700</name>
</gene>
<dbReference type="PROSITE" id="PS50198">
    <property type="entry name" value="PPIC_PPIASE_2"/>
    <property type="match status" value="1"/>
</dbReference>
<dbReference type="GO" id="GO:0005886">
    <property type="term" value="C:plasma membrane"/>
    <property type="evidence" value="ECO:0007669"/>
    <property type="project" value="UniProtKB-SubCell"/>
</dbReference>
<evidence type="ECO:0000256" key="3">
    <source>
        <dbReference type="ARBA" id="ARBA00006071"/>
    </source>
</evidence>
<feature type="chain" id="PRO_5031540694" description="Foldase protein PrsA" evidence="13">
    <location>
        <begin position="26"/>
        <end position="334"/>
    </location>
</feature>
<sequence>MKNKAFKIAAVTLLGVLTLAGCSSSKEVASMKGAKITEQDLYNELKKDSNTTGQVLTGMILSKITDKEYGSKVDTKEIDKQYNDMQEQNGGKKAFEDLLKQNGLTTKTYKESIKSQLAFKEMLKAHMEIKEDDLKETWATYHPSVDTQIIKLDSQDAANAALKEIKDGKSFDDVAKDKSLDETTKADGGKVTFDSTYTTKPEHVSIPDTVKEAAYKLEDGAVSEVLTATDMTTGAESFYIVKMVKNQKKGNDYKKFEKELTKLTEEAKLADPTFQQEVIGKELEKANVKIADKDFKDILTPYLPQKEVKTEESSKADKKDDKKDEKKEETDSTK</sequence>
<evidence type="ECO:0000313" key="16">
    <source>
        <dbReference type="Proteomes" id="UP000521358"/>
    </source>
</evidence>
<keyword evidence="5 11" id="KW-0732">Signal</keyword>
<dbReference type="SUPFAM" id="SSF109998">
    <property type="entry name" value="Triger factor/SurA peptide-binding domain-like"/>
    <property type="match status" value="1"/>
</dbReference>
<evidence type="ECO:0000313" key="15">
    <source>
        <dbReference type="EMBL" id="NKC68164.1"/>
    </source>
</evidence>
<evidence type="ECO:0000256" key="12">
    <source>
        <dbReference type="SAM" id="MobiDB-lite"/>
    </source>
</evidence>
<evidence type="ECO:0000256" key="6">
    <source>
        <dbReference type="ARBA" id="ARBA00023110"/>
    </source>
</evidence>
<dbReference type="EMBL" id="JAAVMB010000009">
    <property type="protein sequence ID" value="NKC68164.1"/>
    <property type="molecule type" value="Genomic_DNA"/>
</dbReference>
<organism evidence="15 16">
    <name type="scientific">Vagococcus fluvialis</name>
    <dbReference type="NCBI Taxonomy" id="2738"/>
    <lineage>
        <taxon>Bacteria</taxon>
        <taxon>Bacillati</taxon>
        <taxon>Bacillota</taxon>
        <taxon>Bacilli</taxon>
        <taxon>Lactobacillales</taxon>
        <taxon>Enterococcaceae</taxon>
        <taxon>Vagococcus</taxon>
    </lineage>
</organism>
<accession>A0A7X6D995</accession>
<comment type="catalytic activity">
    <reaction evidence="1 11">
        <text>[protein]-peptidylproline (omega=180) = [protein]-peptidylproline (omega=0)</text>
        <dbReference type="Rhea" id="RHEA:16237"/>
        <dbReference type="Rhea" id="RHEA-COMP:10747"/>
        <dbReference type="Rhea" id="RHEA-COMP:10748"/>
        <dbReference type="ChEBI" id="CHEBI:83833"/>
        <dbReference type="ChEBI" id="CHEBI:83834"/>
        <dbReference type="EC" id="5.2.1.8"/>
    </reaction>
</comment>
<feature type="region of interest" description="Disordered" evidence="12">
    <location>
        <begin position="306"/>
        <end position="334"/>
    </location>
</feature>
<comment type="similarity">
    <text evidence="3 11">Belongs to the PrsA family.</text>
</comment>
<name>A0A7X6D995_9ENTE</name>
<dbReference type="InterPro" id="IPR000297">
    <property type="entry name" value="PPIase_PpiC"/>
</dbReference>
<evidence type="ECO:0000259" key="14">
    <source>
        <dbReference type="PROSITE" id="PS50198"/>
    </source>
</evidence>
<evidence type="ECO:0000256" key="13">
    <source>
        <dbReference type="SAM" id="SignalP"/>
    </source>
</evidence>
<keyword evidence="6 11" id="KW-0697">Rotamase</keyword>
<keyword evidence="8 11" id="KW-0564">Palmitate</keyword>
<evidence type="ECO:0000256" key="9">
    <source>
        <dbReference type="ARBA" id="ARBA00023235"/>
    </source>
</evidence>
<dbReference type="Gene3D" id="3.10.50.40">
    <property type="match status" value="1"/>
</dbReference>
<feature type="domain" description="PpiC" evidence="14">
    <location>
        <begin position="119"/>
        <end position="245"/>
    </location>
</feature>
<keyword evidence="10 11" id="KW-0449">Lipoprotein</keyword>
<evidence type="ECO:0000256" key="4">
    <source>
        <dbReference type="ARBA" id="ARBA00022475"/>
    </source>
</evidence>
<comment type="caution">
    <text evidence="15">The sequence shown here is derived from an EMBL/GenBank/DDBJ whole genome shotgun (WGS) entry which is preliminary data.</text>
</comment>
<evidence type="ECO:0000256" key="1">
    <source>
        <dbReference type="ARBA" id="ARBA00000971"/>
    </source>
</evidence>
<dbReference type="EC" id="5.2.1.8" evidence="11"/>
<evidence type="ECO:0000256" key="2">
    <source>
        <dbReference type="ARBA" id="ARBA00004193"/>
    </source>
</evidence>
<dbReference type="AlphaFoldDB" id="A0A7X6D995"/>
<dbReference type="PROSITE" id="PS51257">
    <property type="entry name" value="PROKAR_LIPOPROTEIN"/>
    <property type="match status" value="1"/>
</dbReference>
<dbReference type="Pfam" id="PF00639">
    <property type="entry name" value="Rotamase"/>
    <property type="match status" value="1"/>
</dbReference>
<dbReference type="PANTHER" id="PTHR47245:SF1">
    <property type="entry name" value="FOLDASE PROTEIN PRSA"/>
    <property type="match status" value="1"/>
</dbReference>
<evidence type="ECO:0000256" key="11">
    <source>
        <dbReference type="HAMAP-Rule" id="MF_01145"/>
    </source>
</evidence>
<evidence type="ECO:0000256" key="10">
    <source>
        <dbReference type="ARBA" id="ARBA00023288"/>
    </source>
</evidence>
<comment type="subcellular location">
    <subcellularLocation>
        <location evidence="2 11">Cell membrane</location>
        <topology evidence="2 11">Lipid-anchor</topology>
    </subcellularLocation>
</comment>
<dbReference type="InterPro" id="IPR027304">
    <property type="entry name" value="Trigger_fact/SurA_dom_sf"/>
</dbReference>
<dbReference type="Gene3D" id="1.10.4030.10">
    <property type="entry name" value="Porin chaperone SurA, peptide-binding domain"/>
    <property type="match status" value="1"/>
</dbReference>
<dbReference type="InterPro" id="IPR046357">
    <property type="entry name" value="PPIase_dom_sf"/>
</dbReference>
<comment type="function">
    <text evidence="11">Plays a major role in protein secretion by helping the post-translocational extracellular folding of several secreted proteins.</text>
</comment>
<reference evidence="15 16" key="1">
    <citation type="submission" date="2020-03" db="EMBL/GenBank/DDBJ databases">
        <title>Bacterial samples isolated from urine from healthy bovine heifers (Gyr breed).</title>
        <authorList>
            <person name="Giannattasio-Ferraz S."/>
            <person name="Maskeri L."/>
            <person name="Penido A."/>
            <person name="Barbosa-Stancioli E.F."/>
            <person name="Putonti C."/>
        </authorList>
    </citation>
    <scope>NUCLEOTIDE SEQUENCE [LARGE SCALE GENOMIC DNA]</scope>
    <source>
        <strain evidence="15 16">UFMG-H7</strain>
    </source>
</reference>
<dbReference type="InterPro" id="IPR023059">
    <property type="entry name" value="Foldase_PrsA"/>
</dbReference>
<protein>
    <recommendedName>
        <fullName evidence="11">Foldase protein PrsA</fullName>
        <ecNumber evidence="11">5.2.1.8</ecNumber>
    </recommendedName>
</protein>
<feature type="signal peptide" evidence="13">
    <location>
        <begin position="1"/>
        <end position="25"/>
    </location>
</feature>
<dbReference type="HAMAP" id="MF_01145">
    <property type="entry name" value="Foldase_PrsA"/>
    <property type="match status" value="1"/>
</dbReference>
<keyword evidence="9 11" id="KW-0413">Isomerase</keyword>
<evidence type="ECO:0000256" key="5">
    <source>
        <dbReference type="ARBA" id="ARBA00022729"/>
    </source>
</evidence>
<keyword evidence="7 11" id="KW-0472">Membrane</keyword>